<protein>
    <submittedName>
        <fullName evidence="3">Uncharacterized protein</fullName>
    </submittedName>
</protein>
<gene>
    <name evidence="3" type="ORF">V5R04_10065</name>
</gene>
<dbReference type="AlphaFoldDB" id="A0AAU7DUA9"/>
<keyword evidence="2" id="KW-1133">Transmembrane helix</keyword>
<reference evidence="3" key="1">
    <citation type="submission" date="2024-02" db="EMBL/GenBank/DDBJ databases">
        <title>Tomenella chthoni gen. nov. sp. nov., a member of the family Jonesiaceae isolated from bat guano.</title>
        <authorList>
            <person name="Miller S.L."/>
            <person name="King J."/>
            <person name="Sankaranarayanan K."/>
            <person name="Lawson P.A."/>
        </authorList>
    </citation>
    <scope>NUCLEOTIDE SEQUENCE</scope>
    <source>
        <strain evidence="3">BS-20</strain>
    </source>
</reference>
<organism evidence="3">
    <name type="scientific">Jonesiaceae bacterium BS-20</name>
    <dbReference type="NCBI Taxonomy" id="3120821"/>
    <lineage>
        <taxon>Bacteria</taxon>
        <taxon>Bacillati</taxon>
        <taxon>Actinomycetota</taxon>
        <taxon>Actinomycetes</taxon>
        <taxon>Micrococcales</taxon>
        <taxon>Jonesiaceae</taxon>
    </lineage>
</organism>
<feature type="transmembrane region" description="Helical" evidence="2">
    <location>
        <begin position="110"/>
        <end position="137"/>
    </location>
</feature>
<feature type="transmembrane region" description="Helical" evidence="2">
    <location>
        <begin position="12"/>
        <end position="38"/>
    </location>
</feature>
<evidence type="ECO:0000313" key="3">
    <source>
        <dbReference type="EMBL" id="XBH20578.1"/>
    </source>
</evidence>
<dbReference type="EMBL" id="CP146203">
    <property type="protein sequence ID" value="XBH20578.1"/>
    <property type="molecule type" value="Genomic_DNA"/>
</dbReference>
<sequence length="328" mass="33745">MSSKITVKPNAGVGAIGLIAIVAGVIMLLVGGVAWGLVASQLAAENITVSADAKFMANKNVNDPFSAFAQATSINEHAQAMSGGKTYAELDQDDPLREVVMNASFLRASLFTSVVAFGVSAFVMLVGVLAIITGWALRRSAGGPPLVIETSADGPVEVTGKLHARAAEKAASREEQATAELEATLHDAADYDPANQDTAFPNVSQQDVVARGVAARGAVDSASANSFPSAPKTAESSFGESQTDVDKAIPQSTAPDLKVNRPQRTSTGSIPMVQVPPVQPSEVAVPVNNQPEPAAPGNARDGVAPADMLKTSGADGWANPAERLPKQP</sequence>
<feature type="region of interest" description="Disordered" evidence="1">
    <location>
        <begin position="220"/>
        <end position="328"/>
    </location>
</feature>
<keyword evidence="2" id="KW-0812">Transmembrane</keyword>
<name>A0AAU7DUA9_9MICO</name>
<evidence type="ECO:0000256" key="2">
    <source>
        <dbReference type="SAM" id="Phobius"/>
    </source>
</evidence>
<keyword evidence="2" id="KW-0472">Membrane</keyword>
<accession>A0AAU7DUA9</accession>
<proteinExistence type="predicted"/>
<evidence type="ECO:0000256" key="1">
    <source>
        <dbReference type="SAM" id="MobiDB-lite"/>
    </source>
</evidence>